<protein>
    <submittedName>
        <fullName evidence="1">Uncharacterized protein</fullName>
    </submittedName>
</protein>
<comment type="caution">
    <text evidence="1">The sequence shown here is derived from an EMBL/GenBank/DDBJ whole genome shotgun (WGS) entry which is preliminary data.</text>
</comment>
<keyword evidence="2" id="KW-1185">Reference proteome</keyword>
<reference evidence="1 2" key="1">
    <citation type="submission" date="2015-05" db="EMBL/GenBank/DDBJ databases">
        <title>Genome sequencing and analysis of members of genus Stenotrophomonas.</title>
        <authorList>
            <person name="Patil P.P."/>
            <person name="Midha S."/>
            <person name="Patil P.B."/>
        </authorList>
    </citation>
    <scope>NUCLEOTIDE SEQUENCE [LARGE SCALE GENOMIC DNA]</scope>
    <source>
        <strain evidence="1 2">DSM 24757</strain>
    </source>
</reference>
<dbReference type="EMBL" id="LDJM01000007">
    <property type="protein sequence ID" value="KRG78885.1"/>
    <property type="molecule type" value="Genomic_DNA"/>
</dbReference>
<accession>A0A0R0DAX1</accession>
<gene>
    <name evidence="1" type="ORF">ABB30_02300</name>
</gene>
<dbReference type="PATRIC" id="fig|336566.3.peg.2867"/>
<dbReference type="AlphaFoldDB" id="A0A0R0DAX1"/>
<dbReference type="Proteomes" id="UP000050956">
    <property type="component" value="Unassembled WGS sequence"/>
</dbReference>
<name>A0A0R0DAX1_9GAMM</name>
<evidence type="ECO:0000313" key="1">
    <source>
        <dbReference type="EMBL" id="KRG78885.1"/>
    </source>
</evidence>
<evidence type="ECO:0000313" key="2">
    <source>
        <dbReference type="Proteomes" id="UP000050956"/>
    </source>
</evidence>
<proteinExistence type="predicted"/>
<sequence length="132" mass="14338">MIMATLYCYSPVRAQAVTLLPGRDSDNPLDVLAAFDGLPEQTFLIDAGQLERVREQLACTPSADTIWGLDPTDALLSNLGVHPGVQASQLWLRVRPPYTMSHAQALHLFMPADVDVETKPADAKPARQSAQA</sequence>
<organism evidence="1 2">
    <name type="scientific">Stenotrophomonas ginsengisoli</name>
    <dbReference type="NCBI Taxonomy" id="336566"/>
    <lineage>
        <taxon>Bacteria</taxon>
        <taxon>Pseudomonadati</taxon>
        <taxon>Pseudomonadota</taxon>
        <taxon>Gammaproteobacteria</taxon>
        <taxon>Lysobacterales</taxon>
        <taxon>Lysobacteraceae</taxon>
        <taxon>Stenotrophomonas</taxon>
    </lineage>
</organism>